<dbReference type="Proteomes" id="UP000095287">
    <property type="component" value="Unplaced"/>
</dbReference>
<reference evidence="2" key="1">
    <citation type="submission" date="2016-11" db="UniProtKB">
        <authorList>
            <consortium name="WormBaseParasite"/>
        </authorList>
    </citation>
    <scope>IDENTIFICATION</scope>
</reference>
<proteinExistence type="predicted"/>
<evidence type="ECO:0000313" key="2">
    <source>
        <dbReference type="WBParaSite" id="L893_g15602.t1"/>
    </source>
</evidence>
<name>A0A1I7YEM0_9BILA</name>
<dbReference type="WBParaSite" id="L893_g15602.t1">
    <property type="protein sequence ID" value="L893_g15602.t1"/>
    <property type="gene ID" value="L893_g15602"/>
</dbReference>
<accession>A0A1I7YEM0</accession>
<keyword evidence="1" id="KW-1185">Reference proteome</keyword>
<evidence type="ECO:0000313" key="1">
    <source>
        <dbReference type="Proteomes" id="UP000095287"/>
    </source>
</evidence>
<protein>
    <submittedName>
        <fullName evidence="2">Secreted protein</fullName>
    </submittedName>
</protein>
<organism evidence="1 2">
    <name type="scientific">Steinernema glaseri</name>
    <dbReference type="NCBI Taxonomy" id="37863"/>
    <lineage>
        <taxon>Eukaryota</taxon>
        <taxon>Metazoa</taxon>
        <taxon>Ecdysozoa</taxon>
        <taxon>Nematoda</taxon>
        <taxon>Chromadorea</taxon>
        <taxon>Rhabditida</taxon>
        <taxon>Tylenchina</taxon>
        <taxon>Panagrolaimomorpha</taxon>
        <taxon>Strongyloidoidea</taxon>
        <taxon>Steinernematidae</taxon>
        <taxon>Steinernema</taxon>
    </lineage>
</organism>
<dbReference type="AlphaFoldDB" id="A0A1I7YEM0"/>
<sequence>MQLFDMVTRDLASRCATLSTLFVFSLLPKPTAPMYVTAANVGLVSSLSSPSLPRRDVTARLAREHILQYSRPDSEVRVDSICGRAPRGYVCMWSAAF</sequence>